<feature type="domain" description="VWFA" evidence="1">
    <location>
        <begin position="120"/>
        <end position="303"/>
    </location>
</feature>
<dbReference type="PROSITE" id="PS50234">
    <property type="entry name" value="VWFA"/>
    <property type="match status" value="1"/>
</dbReference>
<dbReference type="EMBL" id="LUTY01001089">
    <property type="protein sequence ID" value="OAD22226.1"/>
    <property type="molecule type" value="Genomic_DNA"/>
</dbReference>
<evidence type="ECO:0000259" key="1">
    <source>
        <dbReference type="PROSITE" id="PS50234"/>
    </source>
</evidence>
<comment type="caution">
    <text evidence="2">The sequence shown here is derived from an EMBL/GenBank/DDBJ whole genome shotgun (WGS) entry which is preliminary data.</text>
</comment>
<accession>A0A176S2S9</accession>
<organism evidence="2 3">
    <name type="scientific">Candidatus Thiomargarita nelsonii</name>
    <dbReference type="NCBI Taxonomy" id="1003181"/>
    <lineage>
        <taxon>Bacteria</taxon>
        <taxon>Pseudomonadati</taxon>
        <taxon>Pseudomonadota</taxon>
        <taxon>Gammaproteobacteria</taxon>
        <taxon>Thiotrichales</taxon>
        <taxon>Thiotrichaceae</taxon>
        <taxon>Thiomargarita</taxon>
    </lineage>
</organism>
<keyword evidence="3" id="KW-1185">Reference proteome</keyword>
<dbReference type="Gene3D" id="3.40.50.410">
    <property type="entry name" value="von Willebrand factor, type A domain"/>
    <property type="match status" value="1"/>
</dbReference>
<dbReference type="PANTHER" id="PTHR47763">
    <property type="entry name" value="ALPHA-PROTEIN KINASE VWKA"/>
    <property type="match status" value="1"/>
</dbReference>
<proteinExistence type="predicted"/>
<dbReference type="CDD" id="cd00198">
    <property type="entry name" value="vWFA"/>
    <property type="match status" value="1"/>
</dbReference>
<sequence length="303" mass="33611">MFKTKEALEQLVESELREERAWEIYAGLSASPAQVPDEVISREPARFVNIEEKFYLLAVIDFEKVNLFLDETRYLQIAAAVPGQRADEANPDTLESQSFMEQTGMMETVEGTEISTFGFDIKFVIDMTGSMEPYIDRTKKAIAKVAAMLSQKNMDAKVRYGLIGYRDDVKKVPAMRFTVKNFTENLVDENVFQQVIATASDAPGSGDYQEEVFAGVKEALTSPWNENTIRFIILVGDASSHEVGHPQNTSGLNASEVRELANANKVSIISIHLTDPAAGRDHALAQRQFSELASNPGIDSPAY</sequence>
<evidence type="ECO:0000313" key="3">
    <source>
        <dbReference type="Proteomes" id="UP000076962"/>
    </source>
</evidence>
<dbReference type="Proteomes" id="UP000076962">
    <property type="component" value="Unassembled WGS sequence"/>
</dbReference>
<name>A0A176S2S9_9GAMM</name>
<dbReference type="InterPro" id="IPR036465">
    <property type="entry name" value="vWFA_dom_sf"/>
</dbReference>
<dbReference type="SUPFAM" id="SSF53300">
    <property type="entry name" value="vWA-like"/>
    <property type="match status" value="1"/>
</dbReference>
<gene>
    <name evidence="2" type="ORF">THIOM_001978</name>
</gene>
<dbReference type="InterPro" id="IPR052969">
    <property type="entry name" value="Thr-specific_kinase-like"/>
</dbReference>
<feature type="non-terminal residue" evidence="2">
    <location>
        <position position="303"/>
    </location>
</feature>
<evidence type="ECO:0000313" key="2">
    <source>
        <dbReference type="EMBL" id="OAD22226.1"/>
    </source>
</evidence>
<dbReference type="InterPro" id="IPR002035">
    <property type="entry name" value="VWF_A"/>
</dbReference>
<protein>
    <submittedName>
        <fullName evidence="2">von Willebrand factor type A</fullName>
    </submittedName>
</protein>
<dbReference type="AlphaFoldDB" id="A0A176S2S9"/>
<reference evidence="2 3" key="1">
    <citation type="submission" date="2016-05" db="EMBL/GenBank/DDBJ databases">
        <title>Single-cell genome of chain-forming Candidatus Thiomargarita nelsonii and comparison to other large sulfur-oxidizing bacteria.</title>
        <authorList>
            <person name="Winkel M."/>
            <person name="Salman V."/>
            <person name="Woyke T."/>
            <person name="Schulz-Vogt H."/>
            <person name="Richter M."/>
            <person name="Flood B."/>
            <person name="Bailey J."/>
            <person name="Amann R."/>
            <person name="Mussmann M."/>
        </authorList>
    </citation>
    <scope>NUCLEOTIDE SEQUENCE [LARGE SCALE GENOMIC DNA]</scope>
    <source>
        <strain evidence="2 3">THI036</strain>
    </source>
</reference>
<dbReference type="Pfam" id="PF00092">
    <property type="entry name" value="VWA"/>
    <property type="match status" value="1"/>
</dbReference>